<dbReference type="InterPro" id="IPR016187">
    <property type="entry name" value="CTDL_fold"/>
</dbReference>
<evidence type="ECO:0000313" key="3">
    <source>
        <dbReference type="Proteomes" id="UP000004728"/>
    </source>
</evidence>
<sequence>MQPLRWHVPHLDHGLCSSGTMTDRERLSLPECFVMTDLQRLVIAATADLRLEPVPMLLVLLADPEATLPMRIAAGNLLALAGDPRIDPLAPDMIDIAGGDVAIGLAVEEIDTVTAWFAHLGIDRSWIAKEAPRHVRRLAPYRLARYPVTNAEYRLFLVETGHSDLPTSWAFRRYPSERANHPVYTVSPASAQAYAAWLSDRAGRAFRLPSEAEWEYAAAGRDGLEFPWGDCFDPALANTAECGLLDTSPVGAFVGGESPFGLSDMGGNVEEYVADDYAAYPGGETIADHLSQIHGRYRVARGGGFSRFGDLARTRRRHGHNPKSATYAMGFRLAETPR</sequence>
<comment type="caution">
    <text evidence="2">The sequence shown here is derived from an EMBL/GenBank/DDBJ whole genome shotgun (WGS) entry which is preliminary data.</text>
</comment>
<dbReference type="Proteomes" id="UP000004728">
    <property type="component" value="Unassembled WGS sequence"/>
</dbReference>
<keyword evidence="3" id="KW-1185">Reference proteome</keyword>
<dbReference type="PANTHER" id="PTHR23150:SF19">
    <property type="entry name" value="FORMYLGLYCINE-GENERATING ENZYME"/>
    <property type="match status" value="1"/>
</dbReference>
<feature type="domain" description="Sulfatase-modifying factor enzyme-like" evidence="1">
    <location>
        <begin position="90"/>
        <end position="334"/>
    </location>
</feature>
<proteinExistence type="predicted"/>
<dbReference type="InterPro" id="IPR051043">
    <property type="entry name" value="Sulfatase_Mod_Factor_Kinase"/>
</dbReference>
<dbReference type="PANTHER" id="PTHR23150">
    <property type="entry name" value="SULFATASE MODIFYING FACTOR 1, 2"/>
    <property type="match status" value="1"/>
</dbReference>
<reference evidence="2 3" key="1">
    <citation type="journal article" date="2012" name="J. Bacteriol.">
        <title>Draft Genome Sequence of Novosphingobium nitrogenifigens Y88T.</title>
        <authorList>
            <person name="Strabala T.J."/>
            <person name="Macdonald L."/>
            <person name="Liu V."/>
            <person name="Smit A.M."/>
        </authorList>
    </citation>
    <scope>NUCLEOTIDE SEQUENCE [LARGE SCALE GENOMIC DNA]</scope>
    <source>
        <strain evidence="2 3">DSM 19370</strain>
    </source>
</reference>
<dbReference type="InterPro" id="IPR005532">
    <property type="entry name" value="SUMF_dom"/>
</dbReference>
<dbReference type="GO" id="GO:0120147">
    <property type="term" value="F:formylglycine-generating oxidase activity"/>
    <property type="evidence" value="ECO:0007669"/>
    <property type="project" value="TreeGrafter"/>
</dbReference>
<evidence type="ECO:0000313" key="2">
    <source>
        <dbReference type="EMBL" id="EGD60339.1"/>
    </source>
</evidence>
<dbReference type="eggNOG" id="COG1262">
    <property type="taxonomic scope" value="Bacteria"/>
</dbReference>
<dbReference type="InterPro" id="IPR042095">
    <property type="entry name" value="SUMF_sf"/>
</dbReference>
<dbReference type="HOGENOM" id="CLU_012431_0_1_5"/>
<dbReference type="SUPFAM" id="SSF56436">
    <property type="entry name" value="C-type lectin-like"/>
    <property type="match status" value="1"/>
</dbReference>
<protein>
    <recommendedName>
        <fullName evidence="1">Sulfatase-modifying factor enzyme-like domain-containing protein</fullName>
    </recommendedName>
</protein>
<accession>F1Z5G1</accession>
<evidence type="ECO:0000259" key="1">
    <source>
        <dbReference type="Pfam" id="PF03781"/>
    </source>
</evidence>
<gene>
    <name evidence="2" type="ORF">Y88_2213</name>
</gene>
<dbReference type="STRING" id="983920.Y88_2213"/>
<dbReference type="Pfam" id="PF03781">
    <property type="entry name" value="FGE-sulfatase"/>
    <property type="match status" value="1"/>
</dbReference>
<organism evidence="2 3">
    <name type="scientific">Novosphingobium nitrogenifigens DSM 19370</name>
    <dbReference type="NCBI Taxonomy" id="983920"/>
    <lineage>
        <taxon>Bacteria</taxon>
        <taxon>Pseudomonadati</taxon>
        <taxon>Pseudomonadota</taxon>
        <taxon>Alphaproteobacteria</taxon>
        <taxon>Sphingomonadales</taxon>
        <taxon>Sphingomonadaceae</taxon>
        <taxon>Novosphingobium</taxon>
    </lineage>
</organism>
<dbReference type="InParanoid" id="F1Z5G1"/>
<dbReference type="AlphaFoldDB" id="F1Z5G1"/>
<dbReference type="Gene3D" id="3.90.1580.10">
    <property type="entry name" value="paralog of FGE (formylglycine-generating enzyme)"/>
    <property type="match status" value="1"/>
</dbReference>
<dbReference type="EMBL" id="AEWJ01000023">
    <property type="protein sequence ID" value="EGD60339.1"/>
    <property type="molecule type" value="Genomic_DNA"/>
</dbReference>
<name>F1Z5G1_9SPHN</name>